<dbReference type="PANTHER" id="PTHR43441:SF10">
    <property type="entry name" value="ACETYLTRANSFERASE"/>
    <property type="match status" value="1"/>
</dbReference>
<dbReference type="Gene3D" id="3.40.630.30">
    <property type="match status" value="1"/>
</dbReference>
<dbReference type="InterPro" id="IPR000182">
    <property type="entry name" value="GNAT_dom"/>
</dbReference>
<protein>
    <submittedName>
        <fullName evidence="2">GNAT family N-acetyltransferase</fullName>
    </submittedName>
</protein>
<dbReference type="SUPFAM" id="SSF55729">
    <property type="entry name" value="Acyl-CoA N-acyltransferases (Nat)"/>
    <property type="match status" value="1"/>
</dbReference>
<keyword evidence="3" id="KW-1185">Reference proteome</keyword>
<dbReference type="InterPro" id="IPR051908">
    <property type="entry name" value="Ribosomal_N-acetyltransferase"/>
</dbReference>
<comment type="caution">
    <text evidence="2">The sequence shown here is derived from an EMBL/GenBank/DDBJ whole genome shotgun (WGS) entry which is preliminary data.</text>
</comment>
<dbReference type="Proteomes" id="UP000642107">
    <property type="component" value="Unassembled WGS sequence"/>
</dbReference>
<feature type="domain" description="N-acetyltransferase" evidence="1">
    <location>
        <begin position="3"/>
        <end position="159"/>
    </location>
</feature>
<gene>
    <name evidence="2" type="ORF">IGS67_08275</name>
</gene>
<evidence type="ECO:0000313" key="2">
    <source>
        <dbReference type="EMBL" id="MBD9699484.1"/>
    </source>
</evidence>
<dbReference type="Pfam" id="PF13302">
    <property type="entry name" value="Acetyltransf_3"/>
    <property type="match status" value="1"/>
</dbReference>
<evidence type="ECO:0000313" key="3">
    <source>
        <dbReference type="Proteomes" id="UP000642107"/>
    </source>
</evidence>
<dbReference type="EMBL" id="JACZDF010000003">
    <property type="protein sequence ID" value="MBD9699484.1"/>
    <property type="molecule type" value="Genomic_DNA"/>
</dbReference>
<dbReference type="RefSeq" id="WP_192279526.1">
    <property type="nucleotide sequence ID" value="NZ_JACZDF010000003.1"/>
</dbReference>
<proteinExistence type="predicted"/>
<dbReference type="InterPro" id="IPR016181">
    <property type="entry name" value="Acyl_CoA_acyltransferase"/>
</dbReference>
<accession>A0ABR9DQR7</accession>
<evidence type="ECO:0000259" key="1">
    <source>
        <dbReference type="PROSITE" id="PS51186"/>
    </source>
</evidence>
<dbReference type="PANTHER" id="PTHR43441">
    <property type="entry name" value="RIBOSOMAL-PROTEIN-SERINE ACETYLTRANSFERASE"/>
    <property type="match status" value="1"/>
</dbReference>
<dbReference type="PROSITE" id="PS51186">
    <property type="entry name" value="GNAT"/>
    <property type="match status" value="1"/>
</dbReference>
<name>A0ABR9DQR7_9MICO</name>
<sequence length="179" mass="19441">MIVTLRPWTIDDAPALMAARDGDPELDKQFGGSGPVTRSEHAAFIVAEMCVDPTSQVSLAIDVDGRALGNVGVGAIEMRHNTGWMHYWVAAEARGAGLAARACASIARHAFDTLGVHRLELGHRVNNPASCRVAHRAGFAAEGIERHKLRYGTERFDVERHARLATDPDPDVELLPILF</sequence>
<reference evidence="2 3" key="1">
    <citation type="submission" date="2020-09" db="EMBL/GenBank/DDBJ databases">
        <title>Flavimobilis rhizosphaerae sp. nov., isolated from rhizosphere soil of Spartina alterniflora.</title>
        <authorList>
            <person name="Hanqin C."/>
        </authorList>
    </citation>
    <scope>NUCLEOTIDE SEQUENCE [LARGE SCALE GENOMIC DNA]</scope>
    <source>
        <strain evidence="2 3">GY 10621</strain>
    </source>
</reference>
<organism evidence="2 3">
    <name type="scientific">Flavimobilis rhizosphaerae</name>
    <dbReference type="NCBI Taxonomy" id="2775421"/>
    <lineage>
        <taxon>Bacteria</taxon>
        <taxon>Bacillati</taxon>
        <taxon>Actinomycetota</taxon>
        <taxon>Actinomycetes</taxon>
        <taxon>Micrococcales</taxon>
        <taxon>Jonesiaceae</taxon>
        <taxon>Flavimobilis</taxon>
    </lineage>
</organism>